<evidence type="ECO:0000256" key="4">
    <source>
        <dbReference type="ARBA" id="ARBA00022679"/>
    </source>
</evidence>
<keyword evidence="4" id="KW-0808">Transferase</keyword>
<dbReference type="PANTHER" id="PTHR31595:SF57">
    <property type="entry name" value="OS04G0481900 PROTEIN"/>
    <property type="match status" value="1"/>
</dbReference>
<comment type="pathway">
    <text evidence="2">Secondary metabolite biosynthesis.</text>
</comment>
<evidence type="ECO:0000313" key="10">
    <source>
        <dbReference type="EMBL" id="KDQ20073.1"/>
    </source>
</evidence>
<dbReference type="AlphaFoldDB" id="A0A067MWE0"/>
<evidence type="ECO:0000256" key="1">
    <source>
        <dbReference type="ARBA" id="ARBA00004141"/>
    </source>
</evidence>
<evidence type="ECO:0000259" key="9">
    <source>
        <dbReference type="Pfam" id="PF13813"/>
    </source>
</evidence>
<dbReference type="STRING" id="930990.A0A067MWE0"/>
<dbReference type="OrthoDB" id="1077582at2759"/>
<feature type="transmembrane region" description="Helical" evidence="8">
    <location>
        <begin position="33"/>
        <end position="50"/>
    </location>
</feature>
<sequence length="402" mass="45467">MSQLPSTVWPPIFAGGALLFAAIYTLTIPRQSLVWLRILIAIPATYAFWYAVFGPHGHTSPTLQCFPSTVALYGIMRVIETCIVSIWDDSPPRWIIRGKLAPLPTSTSQRLAYSFDLLTSLRGTSWFKDTHWDFIPSSLLAFTKTPISRSTVFKTRALSFLACYLLADVVDTITRLHPWDTTLADPITGAHLPIRSQILFSISLCILNYIGTVLQHDAFSILAVALGAHPEAWPPMFAFPFASVSLADFWTRRWHMMFRRVFSRLAHLPWLVAAKYLPMGAANAIRVLAVFATTTLLHILIIYAIRVDDAHPHGAFFDTGILYFFLSQPLGLIVEAVIIAPVSVLFPPSFRDAIRRAWVWGFLIWSGRFWCDVWVRKGMWDQDENSLLFSPVRGVLWGKWTL</sequence>
<evidence type="ECO:0000256" key="8">
    <source>
        <dbReference type="SAM" id="Phobius"/>
    </source>
</evidence>
<proteinExistence type="inferred from homology"/>
<dbReference type="HOGENOM" id="CLU_685098_0_0_1"/>
<gene>
    <name evidence="10" type="ORF">BOTBODRAFT_142681</name>
</gene>
<dbReference type="GO" id="GO:0006629">
    <property type="term" value="P:lipid metabolic process"/>
    <property type="evidence" value="ECO:0007669"/>
    <property type="project" value="InterPro"/>
</dbReference>
<comment type="similarity">
    <text evidence="3">Belongs to the wax synthase family.</text>
</comment>
<feature type="transmembrane region" description="Helical" evidence="8">
    <location>
        <begin position="70"/>
        <end position="87"/>
    </location>
</feature>
<feature type="transmembrane region" description="Helical" evidence="8">
    <location>
        <begin position="6"/>
        <end position="26"/>
    </location>
</feature>
<evidence type="ECO:0000313" key="11">
    <source>
        <dbReference type="Proteomes" id="UP000027195"/>
    </source>
</evidence>
<evidence type="ECO:0000256" key="7">
    <source>
        <dbReference type="ARBA" id="ARBA00023136"/>
    </source>
</evidence>
<dbReference type="Proteomes" id="UP000027195">
    <property type="component" value="Unassembled WGS sequence"/>
</dbReference>
<dbReference type="InterPro" id="IPR032805">
    <property type="entry name" value="Wax_synthase_dom"/>
</dbReference>
<dbReference type="EMBL" id="KL198018">
    <property type="protein sequence ID" value="KDQ20073.1"/>
    <property type="molecule type" value="Genomic_DNA"/>
</dbReference>
<keyword evidence="11" id="KW-1185">Reference proteome</keyword>
<organism evidence="10 11">
    <name type="scientific">Botryobasidium botryosum (strain FD-172 SS1)</name>
    <dbReference type="NCBI Taxonomy" id="930990"/>
    <lineage>
        <taxon>Eukaryota</taxon>
        <taxon>Fungi</taxon>
        <taxon>Dikarya</taxon>
        <taxon>Basidiomycota</taxon>
        <taxon>Agaricomycotina</taxon>
        <taxon>Agaricomycetes</taxon>
        <taxon>Cantharellales</taxon>
        <taxon>Botryobasidiaceae</taxon>
        <taxon>Botryobasidium</taxon>
    </lineage>
</organism>
<evidence type="ECO:0000256" key="3">
    <source>
        <dbReference type="ARBA" id="ARBA00007282"/>
    </source>
</evidence>
<evidence type="ECO:0000256" key="2">
    <source>
        <dbReference type="ARBA" id="ARBA00005179"/>
    </source>
</evidence>
<protein>
    <recommendedName>
        <fullName evidence="9">Wax synthase domain-containing protein</fullName>
    </recommendedName>
</protein>
<comment type="subcellular location">
    <subcellularLocation>
        <location evidence="1">Membrane</location>
        <topology evidence="1">Multi-pass membrane protein</topology>
    </subcellularLocation>
</comment>
<reference evidence="11" key="1">
    <citation type="journal article" date="2014" name="Proc. Natl. Acad. Sci. U.S.A.">
        <title>Extensive sampling of basidiomycete genomes demonstrates inadequacy of the white-rot/brown-rot paradigm for wood decay fungi.</title>
        <authorList>
            <person name="Riley R."/>
            <person name="Salamov A.A."/>
            <person name="Brown D.W."/>
            <person name="Nagy L.G."/>
            <person name="Floudas D."/>
            <person name="Held B.W."/>
            <person name="Levasseur A."/>
            <person name="Lombard V."/>
            <person name="Morin E."/>
            <person name="Otillar R."/>
            <person name="Lindquist E.A."/>
            <person name="Sun H."/>
            <person name="LaButti K.M."/>
            <person name="Schmutz J."/>
            <person name="Jabbour D."/>
            <person name="Luo H."/>
            <person name="Baker S.E."/>
            <person name="Pisabarro A.G."/>
            <person name="Walton J.D."/>
            <person name="Blanchette R.A."/>
            <person name="Henrissat B."/>
            <person name="Martin F."/>
            <person name="Cullen D."/>
            <person name="Hibbett D.S."/>
            <person name="Grigoriev I.V."/>
        </authorList>
    </citation>
    <scope>NUCLEOTIDE SEQUENCE [LARGE SCALE GENOMIC DNA]</scope>
    <source>
        <strain evidence="11">FD-172 SS1</strain>
    </source>
</reference>
<name>A0A067MWE0_BOTB1</name>
<dbReference type="GO" id="GO:0008374">
    <property type="term" value="F:O-acyltransferase activity"/>
    <property type="evidence" value="ECO:0007669"/>
    <property type="project" value="InterPro"/>
</dbReference>
<dbReference type="Pfam" id="PF13813">
    <property type="entry name" value="MBOAT_2"/>
    <property type="match status" value="1"/>
</dbReference>
<dbReference type="PANTHER" id="PTHR31595">
    <property type="entry name" value="LONG-CHAIN-ALCOHOL O-FATTY-ACYLTRANSFERASE 3-RELATED"/>
    <property type="match status" value="1"/>
</dbReference>
<dbReference type="InterPro" id="IPR044851">
    <property type="entry name" value="Wax_synthase"/>
</dbReference>
<evidence type="ECO:0000256" key="6">
    <source>
        <dbReference type="ARBA" id="ARBA00022989"/>
    </source>
</evidence>
<dbReference type="InParanoid" id="A0A067MWE0"/>
<evidence type="ECO:0000256" key="5">
    <source>
        <dbReference type="ARBA" id="ARBA00022692"/>
    </source>
</evidence>
<keyword evidence="5 8" id="KW-0812">Transmembrane</keyword>
<keyword evidence="6 8" id="KW-1133">Transmembrane helix</keyword>
<keyword evidence="7 8" id="KW-0472">Membrane</keyword>
<dbReference type="GO" id="GO:0016020">
    <property type="term" value="C:membrane"/>
    <property type="evidence" value="ECO:0007669"/>
    <property type="project" value="UniProtKB-SubCell"/>
</dbReference>
<feature type="domain" description="Wax synthase" evidence="9">
    <location>
        <begin position="233"/>
        <end position="317"/>
    </location>
</feature>
<accession>A0A067MWE0</accession>
<feature type="transmembrane region" description="Helical" evidence="8">
    <location>
        <begin position="325"/>
        <end position="346"/>
    </location>
</feature>
<feature type="transmembrane region" description="Helical" evidence="8">
    <location>
        <begin position="284"/>
        <end position="305"/>
    </location>
</feature>